<evidence type="ECO:0000313" key="4">
    <source>
        <dbReference type="RefSeq" id="XP_035682990.1"/>
    </source>
</evidence>
<reference evidence="3" key="1">
    <citation type="journal article" date="2020" name="Nat. Ecol. Evol.">
        <title>Deeply conserved synteny resolves early events in vertebrate evolution.</title>
        <authorList>
            <person name="Simakov O."/>
            <person name="Marletaz F."/>
            <person name="Yue J.X."/>
            <person name="O'Connell B."/>
            <person name="Jenkins J."/>
            <person name="Brandt A."/>
            <person name="Calef R."/>
            <person name="Tung C.H."/>
            <person name="Huang T.K."/>
            <person name="Schmutz J."/>
            <person name="Satoh N."/>
            <person name="Yu J.K."/>
            <person name="Putnam N.H."/>
            <person name="Green R.E."/>
            <person name="Rokhsar D.S."/>
        </authorList>
    </citation>
    <scope>NUCLEOTIDE SEQUENCE [LARGE SCALE GENOMIC DNA]</scope>
    <source>
        <strain evidence="3">S238N-H82</strain>
    </source>
</reference>
<keyword evidence="2" id="KW-0732">Signal</keyword>
<dbReference type="OMA" id="HQIANRK"/>
<organism evidence="3 4">
    <name type="scientific">Branchiostoma floridae</name>
    <name type="common">Florida lancelet</name>
    <name type="synonym">Amphioxus</name>
    <dbReference type="NCBI Taxonomy" id="7739"/>
    <lineage>
        <taxon>Eukaryota</taxon>
        <taxon>Metazoa</taxon>
        <taxon>Chordata</taxon>
        <taxon>Cephalochordata</taxon>
        <taxon>Leptocardii</taxon>
        <taxon>Amphioxiformes</taxon>
        <taxon>Branchiostomatidae</taxon>
        <taxon>Branchiostoma</taxon>
    </lineage>
</organism>
<dbReference type="OrthoDB" id="10041901at2759"/>
<protein>
    <submittedName>
        <fullName evidence="4">Uncharacterized protein LOC118420323</fullName>
    </submittedName>
</protein>
<reference evidence="4" key="2">
    <citation type="submission" date="2025-08" db="UniProtKB">
        <authorList>
            <consortium name="RefSeq"/>
        </authorList>
    </citation>
    <scope>IDENTIFICATION</scope>
    <source>
        <strain evidence="4">S238N-H82</strain>
        <tissue evidence="4">Testes</tissue>
    </source>
</reference>
<feature type="region of interest" description="Disordered" evidence="1">
    <location>
        <begin position="231"/>
        <end position="277"/>
    </location>
</feature>
<feature type="signal peptide" evidence="2">
    <location>
        <begin position="1"/>
        <end position="30"/>
    </location>
</feature>
<name>A0A9J7LJQ7_BRAFL</name>
<feature type="chain" id="PRO_5039945096" evidence="2">
    <location>
        <begin position="31"/>
        <end position="277"/>
    </location>
</feature>
<dbReference type="GeneID" id="118420323"/>
<dbReference type="AlphaFoldDB" id="A0A9J7LJQ7"/>
<dbReference type="RefSeq" id="XP_035682990.1">
    <property type="nucleotide sequence ID" value="XM_035827097.1"/>
</dbReference>
<dbReference type="KEGG" id="bfo:118420323"/>
<sequence length="277" mass="32512">MGLAMATHQIFVATLLVLLLWKDDRVGTEAREVTMHGRQEEDRCVCTFVSPYLPADYSQSPSQQSRRPDCTDSILDSEFIKQELHFMRRHQIANRKQTLRQGDQLHNLTSRIYQFKDALTANDRVQRSWDMRLLSATSDTRELQRVLTRQRDTIGFLRQRVDVMFEEMLQMRELNQRLMFELQDQSDKSEEYRTKLDTLTKRVENIDVNMNEFMFAFAGMKRMVTPGETLPNLAEEPMEEPEVKKEAPVPGSGDIVFDDVDYDIVPNPRRRRETDQS</sequence>
<keyword evidence="3" id="KW-1185">Reference proteome</keyword>
<evidence type="ECO:0000313" key="3">
    <source>
        <dbReference type="Proteomes" id="UP000001554"/>
    </source>
</evidence>
<evidence type="ECO:0000256" key="2">
    <source>
        <dbReference type="SAM" id="SignalP"/>
    </source>
</evidence>
<dbReference type="Proteomes" id="UP000001554">
    <property type="component" value="Chromosome 7"/>
</dbReference>
<gene>
    <name evidence="4" type="primary">LOC118420323</name>
</gene>
<accession>A0A9J7LJQ7</accession>
<proteinExistence type="predicted"/>
<evidence type="ECO:0000256" key="1">
    <source>
        <dbReference type="SAM" id="MobiDB-lite"/>
    </source>
</evidence>